<keyword evidence="5" id="KW-0547">Nucleotide-binding</keyword>
<protein>
    <recommendedName>
        <fullName evidence="8">Cytidyltransferase-like domain-containing protein</fullName>
    </recommendedName>
</protein>
<proteinExistence type="predicted"/>
<dbReference type="EMBL" id="JBGBPQ010000002">
    <property type="protein sequence ID" value="KAL1527573.1"/>
    <property type="molecule type" value="Genomic_DNA"/>
</dbReference>
<evidence type="ECO:0000313" key="11">
    <source>
        <dbReference type="Proteomes" id="UP001515480"/>
    </source>
</evidence>
<keyword evidence="2" id="KW-0662">Pyridine nucleotide biosynthesis</keyword>
<comment type="caution">
    <text evidence="9">The sequence shown here is derived from an EMBL/GenBank/DDBJ whole genome shotgun (WGS) entry which is preliminary data.</text>
</comment>
<evidence type="ECO:0000256" key="3">
    <source>
        <dbReference type="ARBA" id="ARBA00022679"/>
    </source>
</evidence>
<evidence type="ECO:0000256" key="5">
    <source>
        <dbReference type="ARBA" id="ARBA00022741"/>
    </source>
</evidence>
<organism evidence="9 11">
    <name type="scientific">Prymnesium parvum</name>
    <name type="common">Toxic golden alga</name>
    <dbReference type="NCBI Taxonomy" id="97485"/>
    <lineage>
        <taxon>Eukaryota</taxon>
        <taxon>Haptista</taxon>
        <taxon>Haptophyta</taxon>
        <taxon>Prymnesiophyceae</taxon>
        <taxon>Prymnesiales</taxon>
        <taxon>Prymnesiaceae</taxon>
        <taxon>Prymnesium</taxon>
    </lineage>
</organism>
<keyword evidence="7" id="KW-0520">NAD</keyword>
<evidence type="ECO:0000256" key="4">
    <source>
        <dbReference type="ARBA" id="ARBA00022695"/>
    </source>
</evidence>
<evidence type="ECO:0000256" key="2">
    <source>
        <dbReference type="ARBA" id="ARBA00022642"/>
    </source>
</evidence>
<dbReference type="Proteomes" id="UP001515480">
    <property type="component" value="Unassembled WGS sequence"/>
</dbReference>
<dbReference type="GO" id="GO:0070566">
    <property type="term" value="F:adenylyltransferase activity"/>
    <property type="evidence" value="ECO:0007669"/>
    <property type="project" value="UniProtKB-ARBA"/>
</dbReference>
<dbReference type="InterPro" id="IPR005248">
    <property type="entry name" value="NadD/NMNAT"/>
</dbReference>
<gene>
    <name evidence="9" type="ORF">AB1Y20_008894</name>
    <name evidence="10" type="ORF">AB1Y20_008960</name>
</gene>
<dbReference type="Pfam" id="PF01467">
    <property type="entry name" value="CTP_transf_like"/>
    <property type="match status" value="1"/>
</dbReference>
<evidence type="ECO:0000256" key="6">
    <source>
        <dbReference type="ARBA" id="ARBA00022840"/>
    </source>
</evidence>
<dbReference type="InterPro" id="IPR004821">
    <property type="entry name" value="Cyt_trans-like"/>
</dbReference>
<dbReference type="EMBL" id="JBGBPQ010000002">
    <property type="protein sequence ID" value="KAL1527504.1"/>
    <property type="molecule type" value="Genomic_DNA"/>
</dbReference>
<reference evidence="9 11" key="1">
    <citation type="journal article" date="2024" name="Science">
        <title>Giant polyketide synthase enzymes in the biosynthesis of giant marine polyether toxins.</title>
        <authorList>
            <person name="Fallon T.R."/>
            <person name="Shende V.V."/>
            <person name="Wierzbicki I.H."/>
            <person name="Pendleton A.L."/>
            <person name="Watervoot N.F."/>
            <person name="Auber R.P."/>
            <person name="Gonzalez D.J."/>
            <person name="Wisecaver J.H."/>
            <person name="Moore B.S."/>
        </authorList>
    </citation>
    <scope>NUCLEOTIDE SEQUENCE [LARGE SCALE GENOMIC DNA]</scope>
    <source>
        <strain evidence="9 11">12B1</strain>
    </source>
</reference>
<accession>A0AB34JYU2</accession>
<dbReference type="SUPFAM" id="SSF52374">
    <property type="entry name" value="Nucleotidylyl transferase"/>
    <property type="match status" value="1"/>
</dbReference>
<evidence type="ECO:0000256" key="1">
    <source>
        <dbReference type="ARBA" id="ARBA00004790"/>
    </source>
</evidence>
<keyword evidence="6" id="KW-0067">ATP-binding</keyword>
<comment type="pathway">
    <text evidence="1">Cofactor biosynthesis; NAD(+) biosynthesis.</text>
</comment>
<feature type="domain" description="Cytidyltransferase-like" evidence="8">
    <location>
        <begin position="90"/>
        <end position="272"/>
    </location>
</feature>
<dbReference type="Gene3D" id="3.40.50.620">
    <property type="entry name" value="HUPs"/>
    <property type="match status" value="1"/>
</dbReference>
<evidence type="ECO:0000313" key="10">
    <source>
        <dbReference type="EMBL" id="KAL1527573.1"/>
    </source>
</evidence>
<name>A0AB34JYU2_PRYPA</name>
<evidence type="ECO:0000259" key="8">
    <source>
        <dbReference type="Pfam" id="PF01467"/>
    </source>
</evidence>
<keyword evidence="11" id="KW-1185">Reference proteome</keyword>
<evidence type="ECO:0000313" key="9">
    <source>
        <dbReference type="EMBL" id="KAL1527504.1"/>
    </source>
</evidence>
<dbReference type="AlphaFoldDB" id="A0AB34JYU2"/>
<dbReference type="GO" id="GO:0009435">
    <property type="term" value="P:NAD+ biosynthetic process"/>
    <property type="evidence" value="ECO:0007669"/>
    <property type="project" value="InterPro"/>
</dbReference>
<dbReference type="InterPro" id="IPR014729">
    <property type="entry name" value="Rossmann-like_a/b/a_fold"/>
</dbReference>
<keyword evidence="3" id="KW-0808">Transferase</keyword>
<dbReference type="GO" id="GO:0005524">
    <property type="term" value="F:ATP binding"/>
    <property type="evidence" value="ECO:0007669"/>
    <property type="project" value="UniProtKB-KW"/>
</dbReference>
<keyword evidence="4" id="KW-0548">Nucleotidyltransferase</keyword>
<dbReference type="PANTHER" id="PTHR39321:SF3">
    <property type="entry name" value="PHOSPHOPANTETHEINE ADENYLYLTRANSFERASE"/>
    <property type="match status" value="1"/>
</dbReference>
<evidence type="ECO:0000256" key="7">
    <source>
        <dbReference type="ARBA" id="ARBA00023027"/>
    </source>
</evidence>
<sequence>MPFRPPSASHAALLCGAALLAALLLRKMAARRRLPPAAAAKAPLAALAAALRSQTIRSAADVRRVHTRPPLSHALAAVRRVASRRVGLAVYPGSFNPPSLVHIEIAARVGRLPGVDAVWLDMTSHRSQKLYLDQVLSDRVAMAEAACAGLPRVGVTKLMAEMGEAGWGAAYFETLHALLEDVVPGETAEISWVVGFDVLSGMQRWKLKARDLLFKCARLVVVARGSSSDDEIISMAEDVLGCPRAEFEAAGLQLTILEQPDVYHRVSSSGIRSHLVALLDLVPIQVLRYIVNDDRLIHFYRRVCSDQKVPTTGATT</sequence>
<dbReference type="PANTHER" id="PTHR39321">
    <property type="entry name" value="NICOTINATE-NUCLEOTIDE ADENYLYLTRANSFERASE-RELATED"/>
    <property type="match status" value="1"/>
</dbReference>